<dbReference type="Gene3D" id="3.90.79.10">
    <property type="entry name" value="Nucleoside Triphosphate Pyrophosphohydrolase"/>
    <property type="match status" value="1"/>
</dbReference>
<dbReference type="SUPFAM" id="SSF55811">
    <property type="entry name" value="Nudix"/>
    <property type="match status" value="1"/>
</dbReference>
<dbReference type="SUPFAM" id="SSF55729">
    <property type="entry name" value="Acyl-CoA N-acyltransferases (Nat)"/>
    <property type="match status" value="1"/>
</dbReference>
<proteinExistence type="predicted"/>
<reference evidence="6 7" key="1">
    <citation type="submission" date="2019-12" db="EMBL/GenBank/DDBJ databases">
        <authorList>
            <person name="Kim Y.S."/>
        </authorList>
    </citation>
    <scope>NUCLEOTIDE SEQUENCE [LARGE SCALE GENOMIC DNA]</scope>
    <source>
        <strain evidence="6 7">MMS17-SY077</strain>
    </source>
</reference>
<feature type="domain" description="N-acetyltransferase" evidence="4">
    <location>
        <begin position="192"/>
        <end position="328"/>
    </location>
</feature>
<evidence type="ECO:0000313" key="7">
    <source>
        <dbReference type="Proteomes" id="UP000438182"/>
    </source>
</evidence>
<dbReference type="PANTHER" id="PTHR43877">
    <property type="entry name" value="AMINOALKYLPHOSPHONATE N-ACETYLTRANSFERASE-RELATED-RELATED"/>
    <property type="match status" value="1"/>
</dbReference>
<dbReference type="Pfam" id="PF00583">
    <property type="entry name" value="Acetyltransf_1"/>
    <property type="match status" value="1"/>
</dbReference>
<dbReference type="EMBL" id="WSTA01000004">
    <property type="protein sequence ID" value="MWB97322.1"/>
    <property type="molecule type" value="Genomic_DNA"/>
</dbReference>
<dbReference type="InterPro" id="IPR015797">
    <property type="entry name" value="NUDIX_hydrolase-like_dom_sf"/>
</dbReference>
<comment type="caution">
    <text evidence="6">The sequence shown here is derived from an EMBL/GenBank/DDBJ whole genome shotgun (WGS) entry which is preliminary data.</text>
</comment>
<evidence type="ECO:0000259" key="5">
    <source>
        <dbReference type="PROSITE" id="PS51462"/>
    </source>
</evidence>
<organism evidence="6 7">
    <name type="scientific">Agromyces seonyuensis</name>
    <dbReference type="NCBI Taxonomy" id="2662446"/>
    <lineage>
        <taxon>Bacteria</taxon>
        <taxon>Bacillati</taxon>
        <taxon>Actinomycetota</taxon>
        <taxon>Actinomycetes</taxon>
        <taxon>Micrococcales</taxon>
        <taxon>Microbacteriaceae</taxon>
        <taxon>Agromyces</taxon>
    </lineage>
</organism>
<keyword evidence="3" id="KW-0012">Acyltransferase</keyword>
<dbReference type="PROSITE" id="PS51186">
    <property type="entry name" value="GNAT"/>
    <property type="match status" value="1"/>
</dbReference>
<keyword evidence="1 6" id="KW-0808">Transferase</keyword>
<dbReference type="InterPro" id="IPR020084">
    <property type="entry name" value="NUDIX_hydrolase_CS"/>
</dbReference>
<dbReference type="CDD" id="cd04683">
    <property type="entry name" value="NUDIX_Hydrolase"/>
    <property type="match status" value="1"/>
</dbReference>
<dbReference type="GO" id="GO:0016787">
    <property type="term" value="F:hydrolase activity"/>
    <property type="evidence" value="ECO:0007669"/>
    <property type="project" value="UniProtKB-KW"/>
</dbReference>
<evidence type="ECO:0000259" key="4">
    <source>
        <dbReference type="PROSITE" id="PS51186"/>
    </source>
</evidence>
<evidence type="ECO:0000313" key="6">
    <source>
        <dbReference type="EMBL" id="MWB97322.1"/>
    </source>
</evidence>
<dbReference type="AlphaFoldDB" id="A0A6I4NW13"/>
<dbReference type="InterPro" id="IPR050832">
    <property type="entry name" value="Bact_Acetyltransf"/>
</dbReference>
<gene>
    <name evidence="6" type="ORF">GB864_01910</name>
</gene>
<evidence type="ECO:0000256" key="2">
    <source>
        <dbReference type="ARBA" id="ARBA00022801"/>
    </source>
</evidence>
<protein>
    <submittedName>
        <fullName evidence="6">GNAT family N-acetyltransferase</fullName>
    </submittedName>
</protein>
<dbReference type="Pfam" id="PF00293">
    <property type="entry name" value="NUDIX"/>
    <property type="match status" value="1"/>
</dbReference>
<sequence length="328" mass="35546">MDDSARQHYSAEYAARHGDFALIPAAYAFLLDGDRVLLQLRSGTGYYDGWWGASAAGHVERGESAVDAARREAAEEIGVAIDADALVPLTTVHRTGSGGPADERVDFFFACRRWNVVPVLLEPETAADLRWFPLDALPERVVHHERFVLEAVAAGAAPPIAAFGFAAPDATAEAAESGPVPPATTADGDDDLVYGGADTSDLDDLIAFWLTAAENGSRPVDTPAAVGRLIGRDPDAVIVARRGGRIVGTIIAGFDGWRAHLYRLAVDPAERRRGVGRELLRRAEERLVALGVTRIDAMVLDDNDLGRRLWTALGYTEQLDWRRWVRTP</sequence>
<accession>A0A6I4NW13</accession>
<dbReference type="InterPro" id="IPR016181">
    <property type="entry name" value="Acyl_CoA_acyltransferase"/>
</dbReference>
<dbReference type="InterPro" id="IPR000182">
    <property type="entry name" value="GNAT_dom"/>
</dbReference>
<name>A0A6I4NW13_9MICO</name>
<keyword evidence="7" id="KW-1185">Reference proteome</keyword>
<dbReference type="PROSITE" id="PS51462">
    <property type="entry name" value="NUDIX"/>
    <property type="match status" value="1"/>
</dbReference>
<dbReference type="CDD" id="cd04301">
    <property type="entry name" value="NAT_SF"/>
    <property type="match status" value="1"/>
</dbReference>
<feature type="domain" description="Nudix hydrolase" evidence="5">
    <location>
        <begin position="21"/>
        <end position="154"/>
    </location>
</feature>
<evidence type="ECO:0000256" key="1">
    <source>
        <dbReference type="ARBA" id="ARBA00022679"/>
    </source>
</evidence>
<dbReference type="Gene3D" id="3.40.630.30">
    <property type="match status" value="1"/>
</dbReference>
<evidence type="ECO:0000256" key="3">
    <source>
        <dbReference type="ARBA" id="ARBA00023315"/>
    </source>
</evidence>
<dbReference type="RefSeq" id="WP_160422666.1">
    <property type="nucleotide sequence ID" value="NZ_WSTA01000004.1"/>
</dbReference>
<dbReference type="PROSITE" id="PS00893">
    <property type="entry name" value="NUDIX_BOX"/>
    <property type="match status" value="1"/>
</dbReference>
<dbReference type="GO" id="GO:0016747">
    <property type="term" value="F:acyltransferase activity, transferring groups other than amino-acyl groups"/>
    <property type="evidence" value="ECO:0007669"/>
    <property type="project" value="InterPro"/>
</dbReference>
<dbReference type="InterPro" id="IPR000086">
    <property type="entry name" value="NUDIX_hydrolase_dom"/>
</dbReference>
<dbReference type="Proteomes" id="UP000438182">
    <property type="component" value="Unassembled WGS sequence"/>
</dbReference>
<keyword evidence="2" id="KW-0378">Hydrolase</keyword>